<feature type="domain" description="LptD C-terminal" evidence="2">
    <location>
        <begin position="290"/>
        <end position="659"/>
    </location>
</feature>
<keyword evidence="1" id="KW-0472">Membrane</keyword>
<protein>
    <recommendedName>
        <fullName evidence="1">LPS-assembly protein LptD</fullName>
    </recommendedName>
</protein>
<keyword evidence="1" id="KW-0732">Signal</keyword>
<comment type="similarity">
    <text evidence="1">Belongs to the LptD family.</text>
</comment>
<dbReference type="RefSeq" id="WP_233675861.1">
    <property type="nucleotide sequence ID" value="NZ_JAJUOS010000003.1"/>
</dbReference>
<dbReference type="Proteomes" id="UP001521181">
    <property type="component" value="Unassembled WGS sequence"/>
</dbReference>
<comment type="caution">
    <text evidence="3">The sequence shown here is derived from an EMBL/GenBank/DDBJ whole genome shotgun (WGS) entry which is preliminary data.</text>
</comment>
<sequence precursor="true">MGFFRSAPVTLLAALTLCTALGGAYVPRALAQTSTAAPAVDEAATLLADRILLTASDQLIAEGAVEIYYRSNRLSASRLIYDKTTDRLTIEGPIRLIEPGEAGNVLLADQAELSRDLQNGIMVGARMVMARELQLAAARIERKDGRITTFSQVVASSCEICATDPTPLWEIRARKITHDADARQLVFDGAQFRVMGAPVFYFPHMRMPDPTVERMSGFLMSSIRTTSNLGTGIKVPYFFTLGDSADLTLEPYLSTSETVTLGMRYRRAFDKGTLEVNGAYSRDDILKDEDRGYLFMDARFALPADFNLGLQLRLTSDDAYLVDYDITDDDRLWSGITLDRVRRDELIWARFGNTHSLREGESNATEPMLAGDAQWVQVFRPGLIGGEATLEWQLSALRRAADTELDGADLDLISDGRDRVRASLVADWRRNWLLNGGILATTETELAFDAAVVNQDPSYETTILRALPSLGVELRWPWVKTSGAAAHVIEPVAQLIWSRDSLEELPNEDSWLTEFDEGNLFAFSRFPGGDMRERGLRANLGLSWTRNDAAGWSLGVTAGRVVHAEDLEQFSTGSGLSGTRSDWLVAAHLTGANGLMLSNRALFDDDLNFSRDELRLAYAGERYQIGAGYLWMEENPDEGRDDAISELQLESGWGLGGGWSGTFDARYDFTADRASRASLGLQYATECVTVDLSLSRRFTSSSSVKPETGIGLSVQLAGFGANAASGAERRVCTR</sequence>
<gene>
    <name evidence="1 3" type="primary">lptD</name>
    <name evidence="3" type="ORF">LZA78_05110</name>
</gene>
<organism evidence="3 4">
    <name type="scientific">Rhodobacter flavimaris</name>
    <dbReference type="NCBI Taxonomy" id="2907145"/>
    <lineage>
        <taxon>Bacteria</taxon>
        <taxon>Pseudomonadati</taxon>
        <taxon>Pseudomonadota</taxon>
        <taxon>Alphaproteobacteria</taxon>
        <taxon>Rhodobacterales</taxon>
        <taxon>Rhodobacter group</taxon>
        <taxon>Rhodobacter</taxon>
    </lineage>
</organism>
<evidence type="ECO:0000313" key="4">
    <source>
        <dbReference type="Proteomes" id="UP001521181"/>
    </source>
</evidence>
<dbReference type="PANTHER" id="PTHR30189:SF1">
    <property type="entry name" value="LPS-ASSEMBLY PROTEIN LPTD"/>
    <property type="match status" value="1"/>
</dbReference>
<comment type="subunit">
    <text evidence="1">Component of the lipopolysaccharide transport and assembly complex.</text>
</comment>
<accession>A0ABS8YUD3</accession>
<reference evidence="3 4" key="1">
    <citation type="submission" date="2021-12" db="EMBL/GenBank/DDBJ databases">
        <title>Sinirhodobacter sp. WL0062 is a bacterium isolated from seawater.</title>
        <authorList>
            <person name="Wang L."/>
            <person name="He W."/>
            <person name="Zhang D.-F."/>
        </authorList>
    </citation>
    <scope>NUCLEOTIDE SEQUENCE [LARGE SCALE GENOMIC DNA]</scope>
    <source>
        <strain evidence="3 4">WL0062</strain>
    </source>
</reference>
<dbReference type="PANTHER" id="PTHR30189">
    <property type="entry name" value="LPS-ASSEMBLY PROTEIN"/>
    <property type="match status" value="1"/>
</dbReference>
<dbReference type="Pfam" id="PF04453">
    <property type="entry name" value="LptD"/>
    <property type="match status" value="1"/>
</dbReference>
<comment type="function">
    <text evidence="1">Involved in the assembly of lipopolysaccharide (LPS) at the surface of the outer membrane.</text>
</comment>
<dbReference type="HAMAP" id="MF_01411">
    <property type="entry name" value="LPS_assembly_LptD"/>
    <property type="match status" value="1"/>
</dbReference>
<keyword evidence="4" id="KW-1185">Reference proteome</keyword>
<proteinExistence type="inferred from homology"/>
<dbReference type="InterPro" id="IPR020889">
    <property type="entry name" value="LipoPS_assembly_LptD"/>
</dbReference>
<comment type="caution">
    <text evidence="1">Lacks conserved residue(s) required for the propagation of feature annotation.</text>
</comment>
<comment type="subcellular location">
    <subcellularLocation>
        <location evidence="1">Cell outer membrane</location>
    </subcellularLocation>
</comment>
<dbReference type="InterPro" id="IPR007543">
    <property type="entry name" value="LptD_C"/>
</dbReference>
<feature type="chain" id="PRO_5044938826" description="LPS-assembly protein LptD" evidence="1">
    <location>
        <begin position="32"/>
        <end position="734"/>
    </location>
</feature>
<dbReference type="InterPro" id="IPR050218">
    <property type="entry name" value="LptD"/>
</dbReference>
<evidence type="ECO:0000313" key="3">
    <source>
        <dbReference type="EMBL" id="MCE5972850.1"/>
    </source>
</evidence>
<evidence type="ECO:0000259" key="2">
    <source>
        <dbReference type="Pfam" id="PF04453"/>
    </source>
</evidence>
<feature type="signal peptide" evidence="1">
    <location>
        <begin position="1"/>
        <end position="31"/>
    </location>
</feature>
<keyword evidence="1" id="KW-0998">Cell outer membrane</keyword>
<dbReference type="EMBL" id="JAJUOS010000003">
    <property type="protein sequence ID" value="MCE5972850.1"/>
    <property type="molecule type" value="Genomic_DNA"/>
</dbReference>
<evidence type="ECO:0000256" key="1">
    <source>
        <dbReference type="HAMAP-Rule" id="MF_01411"/>
    </source>
</evidence>
<name>A0ABS8YUD3_9RHOB</name>